<proteinExistence type="inferred from homology"/>
<dbReference type="InterPro" id="IPR050130">
    <property type="entry name" value="ClpA_ClpB"/>
</dbReference>
<evidence type="ECO:0000256" key="12">
    <source>
        <dbReference type="SAM" id="MobiDB-lite"/>
    </source>
</evidence>
<gene>
    <name evidence="15" type="ORF">AB852_19500</name>
</gene>
<evidence type="ECO:0000313" key="16">
    <source>
        <dbReference type="Proteomes" id="UP000186455"/>
    </source>
</evidence>
<evidence type="ECO:0000256" key="8">
    <source>
        <dbReference type="ARBA" id="ARBA00026057"/>
    </source>
</evidence>
<dbReference type="Gene3D" id="1.10.8.60">
    <property type="match status" value="2"/>
</dbReference>
<dbReference type="CDD" id="cd00009">
    <property type="entry name" value="AAA"/>
    <property type="match status" value="1"/>
</dbReference>
<feature type="domain" description="UVR" evidence="13">
    <location>
        <begin position="449"/>
        <end position="484"/>
    </location>
</feature>
<reference evidence="15 16" key="1">
    <citation type="submission" date="2015-06" db="EMBL/GenBank/DDBJ databases">
        <title>Cloning and characterization of the uncialamcin biosynthetic gene cluster.</title>
        <authorList>
            <person name="Yan X."/>
            <person name="Huang T."/>
            <person name="Ge H."/>
            <person name="Shen B."/>
        </authorList>
    </citation>
    <scope>NUCLEOTIDE SEQUENCE [LARGE SCALE GENOMIC DNA]</scope>
    <source>
        <strain evidence="15 16">DCA2648</strain>
    </source>
</reference>
<dbReference type="Pfam" id="PF07724">
    <property type="entry name" value="AAA_2"/>
    <property type="match status" value="1"/>
</dbReference>
<evidence type="ECO:0000256" key="10">
    <source>
        <dbReference type="RuleBase" id="RU004432"/>
    </source>
</evidence>
<keyword evidence="5" id="KW-0346">Stress response</keyword>
<dbReference type="PROSITE" id="PS50151">
    <property type="entry name" value="UVR"/>
    <property type="match status" value="1"/>
</dbReference>
<dbReference type="InterPro" id="IPR036628">
    <property type="entry name" value="Clp_N_dom_sf"/>
</dbReference>
<evidence type="ECO:0000259" key="13">
    <source>
        <dbReference type="PROSITE" id="PS50151"/>
    </source>
</evidence>
<feature type="compositionally biased region" description="Basic and acidic residues" evidence="12">
    <location>
        <begin position="172"/>
        <end position="188"/>
    </location>
</feature>
<feature type="domain" description="Clp R" evidence="14">
    <location>
        <begin position="39"/>
        <end position="181"/>
    </location>
</feature>
<dbReference type="AlphaFoldDB" id="A0A1Q4V7A4"/>
<dbReference type="InterPro" id="IPR019489">
    <property type="entry name" value="Clp_ATPase_C"/>
</dbReference>
<dbReference type="GO" id="GO:0008233">
    <property type="term" value="F:peptidase activity"/>
    <property type="evidence" value="ECO:0007669"/>
    <property type="project" value="UniProtKB-KW"/>
</dbReference>
<protein>
    <submittedName>
        <fullName evidence="15">Clp protease ATP-binding protein</fullName>
    </submittedName>
</protein>
<accession>A0A1Q4V7A4</accession>
<evidence type="ECO:0000256" key="3">
    <source>
        <dbReference type="ARBA" id="ARBA00022741"/>
    </source>
</evidence>
<dbReference type="GO" id="GO:0016887">
    <property type="term" value="F:ATP hydrolysis activity"/>
    <property type="evidence" value="ECO:0007669"/>
    <property type="project" value="InterPro"/>
</dbReference>
<dbReference type="PROSITE" id="PS00870">
    <property type="entry name" value="CLPAB_1"/>
    <property type="match status" value="1"/>
</dbReference>
<sequence>MSLSSFGSPGGPDPFSDLLNRFFGMSPGSAPPAVQRVPIGRLLSDSARELLATASARAEQDGSPDLDTEHLLWAATRTEPTRSLIEEAGADPEELGRQIARALPGESSSPSAEPGLTPAAKRVLIGAHARSRAAGSSYIGPEHILGALLDDRNSGAARAIAHHVPDAASLRRAADTPPRRGEAPERQSDTPTLDQYGLDLTEEARAGRLDPVVGRAEEIEQTVEVLSRRTKNNPVLIGEPGVGKTAIVEGLAQRVVAGEVPASLKDRRVVALDLPGLVAGSKYRGEFEERLKNVIDEVRAASESTVLFIDELHTVVGAGSGGEGAMDAGNILKPALARGELHVVGATTIDEYRKHIEKDAALERRFQPVTVPEPTVAETVQILEGLRDTYEAHHQVRFSDEALVAAAELSDRYIADRFLPDKAIDLMDTAGARVRLRSLGRSTEVVEREDRVARLQREKDQAVANEDFERASELKRRIATVEDEVAGVAERREGVMRVTTDDIADVLSRRTGIPVSQLTRSEKEKLLKLEDALHSRVVGQDEAVVAVSEAVRRSRAGMGDPDRPVGSFLFLGPTGVGKTELAKALAELLFGDENRMVRFDMSEFQEKHTVSRLVGAPPGYVGHEDAGQLTEKVRRQPYSVLLFDEIEKAHRDVFNALLQVLDDGRLTDARGRTVDFRHTVVIMTSNIGAQRILARRGEVDDGSGVLSGRLKDELMEDLRDRFLPEFLNRVDEIIVFHGLGPEDLARILELLLDRSERRVRAQGLRLEVTDAAKKLLVAHGTQPEFGARPLRRTIQTELDNRLASLLLSGEADPGDTVVADVRQDSLVCTVRKPEKNAGAGAGAGSDETGAGSGASGAGSPDAPDVPGASAPPDAG</sequence>
<dbReference type="PANTHER" id="PTHR11638">
    <property type="entry name" value="ATP-DEPENDENT CLP PROTEASE"/>
    <property type="match status" value="1"/>
</dbReference>
<evidence type="ECO:0000256" key="6">
    <source>
        <dbReference type="ARBA" id="ARBA00023054"/>
    </source>
</evidence>
<dbReference type="InterPro" id="IPR018368">
    <property type="entry name" value="ClpA/B_CS1"/>
</dbReference>
<evidence type="ECO:0000256" key="5">
    <source>
        <dbReference type="ARBA" id="ARBA00023016"/>
    </source>
</evidence>
<dbReference type="Gene3D" id="4.10.860.10">
    <property type="entry name" value="UVR domain"/>
    <property type="match status" value="1"/>
</dbReference>
<feature type="coiled-coil region" evidence="11">
    <location>
        <begin position="445"/>
        <end position="491"/>
    </location>
</feature>
<dbReference type="Pfam" id="PF02861">
    <property type="entry name" value="Clp_N"/>
    <property type="match status" value="1"/>
</dbReference>
<comment type="similarity">
    <text evidence="1 10">Belongs to the ClpA/ClpB family.</text>
</comment>
<dbReference type="InterPro" id="IPR028299">
    <property type="entry name" value="ClpA/B_CS2"/>
</dbReference>
<dbReference type="InterPro" id="IPR004176">
    <property type="entry name" value="Clp_R_N"/>
</dbReference>
<keyword evidence="4 10" id="KW-0067">ATP-binding</keyword>
<keyword evidence="7 10" id="KW-0143">Chaperone</keyword>
<feature type="region of interest" description="Disordered" evidence="12">
    <location>
        <begin position="167"/>
        <end position="193"/>
    </location>
</feature>
<keyword evidence="3 10" id="KW-0547">Nucleotide-binding</keyword>
<name>A0A1Q4V7A4_9ACTN</name>
<keyword evidence="16" id="KW-1185">Reference proteome</keyword>
<dbReference type="PROSITE" id="PS00871">
    <property type="entry name" value="CLPAB_2"/>
    <property type="match status" value="1"/>
</dbReference>
<dbReference type="CDD" id="cd19499">
    <property type="entry name" value="RecA-like_ClpB_Hsp104-like"/>
    <property type="match status" value="1"/>
</dbReference>
<evidence type="ECO:0000259" key="14">
    <source>
        <dbReference type="PROSITE" id="PS51903"/>
    </source>
</evidence>
<keyword evidence="15" id="KW-0378">Hydrolase</keyword>
<dbReference type="InterPro" id="IPR041546">
    <property type="entry name" value="ClpA/ClpB_AAA_lid"/>
</dbReference>
<dbReference type="PANTHER" id="PTHR11638:SF18">
    <property type="entry name" value="HEAT SHOCK PROTEIN 104"/>
    <property type="match status" value="1"/>
</dbReference>
<comment type="caution">
    <text evidence="15">The sequence shown here is derived from an EMBL/GenBank/DDBJ whole genome shotgun (WGS) entry which is preliminary data.</text>
</comment>
<evidence type="ECO:0000256" key="2">
    <source>
        <dbReference type="ARBA" id="ARBA00022737"/>
    </source>
</evidence>
<dbReference type="SUPFAM" id="SSF81923">
    <property type="entry name" value="Double Clp-N motif"/>
    <property type="match status" value="1"/>
</dbReference>
<dbReference type="Pfam" id="PF17871">
    <property type="entry name" value="AAA_lid_9"/>
    <property type="match status" value="1"/>
</dbReference>
<evidence type="ECO:0000256" key="11">
    <source>
        <dbReference type="SAM" id="Coils"/>
    </source>
</evidence>
<keyword evidence="15" id="KW-0645">Protease</keyword>
<dbReference type="PRINTS" id="PR00300">
    <property type="entry name" value="CLPPROTEASEA"/>
</dbReference>
<dbReference type="Gene3D" id="1.10.1780.10">
    <property type="entry name" value="Clp, N-terminal domain"/>
    <property type="match status" value="1"/>
</dbReference>
<dbReference type="GO" id="GO:0034605">
    <property type="term" value="P:cellular response to heat"/>
    <property type="evidence" value="ECO:0007669"/>
    <property type="project" value="TreeGrafter"/>
</dbReference>
<evidence type="ECO:0000256" key="4">
    <source>
        <dbReference type="ARBA" id="ARBA00022840"/>
    </source>
</evidence>
<dbReference type="InterPro" id="IPR001943">
    <property type="entry name" value="UVR_dom"/>
</dbReference>
<keyword evidence="2 9" id="KW-0677">Repeat</keyword>
<dbReference type="GO" id="GO:0005737">
    <property type="term" value="C:cytoplasm"/>
    <property type="evidence" value="ECO:0007669"/>
    <property type="project" value="TreeGrafter"/>
</dbReference>
<evidence type="ECO:0000256" key="7">
    <source>
        <dbReference type="ARBA" id="ARBA00023186"/>
    </source>
</evidence>
<dbReference type="InterPro" id="IPR027417">
    <property type="entry name" value="P-loop_NTPase"/>
</dbReference>
<feature type="region of interest" description="Disordered" evidence="12">
    <location>
        <begin position="1"/>
        <end position="35"/>
    </location>
</feature>
<feature type="region of interest" description="Disordered" evidence="12">
    <location>
        <begin position="831"/>
        <end position="875"/>
    </location>
</feature>
<dbReference type="GO" id="GO:0006508">
    <property type="term" value="P:proteolysis"/>
    <property type="evidence" value="ECO:0007669"/>
    <property type="project" value="UniProtKB-KW"/>
</dbReference>
<dbReference type="SMART" id="SM00382">
    <property type="entry name" value="AAA"/>
    <property type="match status" value="2"/>
</dbReference>
<evidence type="ECO:0000256" key="1">
    <source>
        <dbReference type="ARBA" id="ARBA00008675"/>
    </source>
</evidence>
<dbReference type="SUPFAM" id="SSF52540">
    <property type="entry name" value="P-loop containing nucleoside triphosphate hydrolases"/>
    <property type="match status" value="2"/>
</dbReference>
<dbReference type="STRING" id="1048205.AB852_19500"/>
<dbReference type="InterPro" id="IPR003593">
    <property type="entry name" value="AAA+_ATPase"/>
</dbReference>
<dbReference type="FunFam" id="3.40.50.300:FF:000025">
    <property type="entry name" value="ATP-dependent Clp protease subunit"/>
    <property type="match status" value="1"/>
</dbReference>
<dbReference type="Pfam" id="PF00004">
    <property type="entry name" value="AAA"/>
    <property type="match status" value="1"/>
</dbReference>
<dbReference type="Gene3D" id="3.40.50.300">
    <property type="entry name" value="P-loop containing nucleotide triphosphate hydrolases"/>
    <property type="match status" value="2"/>
</dbReference>
<organism evidence="15 16">
    <name type="scientific">Streptomyces uncialis</name>
    <dbReference type="NCBI Taxonomy" id="1048205"/>
    <lineage>
        <taxon>Bacteria</taxon>
        <taxon>Bacillati</taxon>
        <taxon>Actinomycetota</taxon>
        <taxon>Actinomycetes</taxon>
        <taxon>Kitasatosporales</taxon>
        <taxon>Streptomycetaceae</taxon>
        <taxon>Streptomyces</taxon>
    </lineage>
</organism>
<dbReference type="EMBL" id="LFBV01000004">
    <property type="protein sequence ID" value="OKH93629.1"/>
    <property type="molecule type" value="Genomic_DNA"/>
</dbReference>
<dbReference type="SMART" id="SM01086">
    <property type="entry name" value="ClpB_D2-small"/>
    <property type="match status" value="1"/>
</dbReference>
<evidence type="ECO:0000313" key="15">
    <source>
        <dbReference type="EMBL" id="OKH93629.1"/>
    </source>
</evidence>
<keyword evidence="6 11" id="KW-0175">Coiled coil</keyword>
<evidence type="ECO:0000256" key="9">
    <source>
        <dbReference type="PROSITE-ProRule" id="PRU01251"/>
    </source>
</evidence>
<dbReference type="Pfam" id="PF10431">
    <property type="entry name" value="ClpB_D2-small"/>
    <property type="match status" value="1"/>
</dbReference>
<dbReference type="InterPro" id="IPR003959">
    <property type="entry name" value="ATPase_AAA_core"/>
</dbReference>
<dbReference type="InterPro" id="IPR001270">
    <property type="entry name" value="ClpA/B"/>
</dbReference>
<dbReference type="Proteomes" id="UP000186455">
    <property type="component" value="Unassembled WGS sequence"/>
</dbReference>
<comment type="subunit">
    <text evidence="8">Homohexamer. The oligomerization is ATP-dependent.</text>
</comment>
<dbReference type="RefSeq" id="WP_073790190.1">
    <property type="nucleotide sequence ID" value="NZ_LFBV01000004.1"/>
</dbReference>
<dbReference type="GO" id="GO:0005524">
    <property type="term" value="F:ATP binding"/>
    <property type="evidence" value="ECO:0007669"/>
    <property type="project" value="UniProtKB-KW"/>
</dbReference>
<dbReference type="FunFam" id="3.40.50.300:FF:000010">
    <property type="entry name" value="Chaperone clpB 1, putative"/>
    <property type="match status" value="1"/>
</dbReference>
<dbReference type="PROSITE" id="PS51903">
    <property type="entry name" value="CLP_R"/>
    <property type="match status" value="1"/>
</dbReference>